<sequence length="211" mass="24079">MDGSIGCMVNGASLAMATMVLIMLSGNQKWFLDLGGRSRWSQRERWASSLGLSTLLREINPELIVITCIGHLLRLAAEEACQALPRHFDFMVQETHRWFSQSTKPQIEYAKVHKTLSGKMPTKIVKLSNIRRLVRLQAVDATLDQRDALKLHFQITESNKERCYTASQLYRMYCTLENKLFLTFLSNSLKGVMAISYFNPKTSILSNSLRM</sequence>
<reference evidence="1" key="1">
    <citation type="submission" date="2022-05" db="EMBL/GenBank/DDBJ databases">
        <authorList>
            <person name="Okamura Y."/>
        </authorList>
    </citation>
    <scope>NUCLEOTIDE SEQUENCE</scope>
</reference>
<gene>
    <name evidence="1" type="ORF">PIBRA_LOCUS5883</name>
</gene>
<keyword evidence="2" id="KW-1185">Reference proteome</keyword>
<dbReference type="SUPFAM" id="SSF52210">
    <property type="entry name" value="Succinyl-CoA synthetase domains"/>
    <property type="match status" value="1"/>
</dbReference>
<evidence type="ECO:0000313" key="2">
    <source>
        <dbReference type="Proteomes" id="UP001152562"/>
    </source>
</evidence>
<accession>A0A9P0XBW0</accession>
<dbReference type="EMBL" id="CALOZG010000006">
    <property type="protein sequence ID" value="CAH4029097.1"/>
    <property type="molecule type" value="Genomic_DNA"/>
</dbReference>
<evidence type="ECO:0008006" key="3">
    <source>
        <dbReference type="Google" id="ProtNLM"/>
    </source>
</evidence>
<organism evidence="1 2">
    <name type="scientific">Pieris brassicae</name>
    <name type="common">White butterfly</name>
    <name type="synonym">Large white butterfly</name>
    <dbReference type="NCBI Taxonomy" id="7116"/>
    <lineage>
        <taxon>Eukaryota</taxon>
        <taxon>Metazoa</taxon>
        <taxon>Ecdysozoa</taxon>
        <taxon>Arthropoda</taxon>
        <taxon>Hexapoda</taxon>
        <taxon>Insecta</taxon>
        <taxon>Pterygota</taxon>
        <taxon>Neoptera</taxon>
        <taxon>Endopterygota</taxon>
        <taxon>Lepidoptera</taxon>
        <taxon>Glossata</taxon>
        <taxon>Ditrysia</taxon>
        <taxon>Papilionoidea</taxon>
        <taxon>Pieridae</taxon>
        <taxon>Pierinae</taxon>
        <taxon>Pieris</taxon>
    </lineage>
</organism>
<protein>
    <recommendedName>
        <fullName evidence="3">DUF4371 domain-containing protein</fullName>
    </recommendedName>
</protein>
<dbReference type="AlphaFoldDB" id="A0A9P0XBW0"/>
<name>A0A9P0XBW0_PIEBR</name>
<evidence type="ECO:0000313" key="1">
    <source>
        <dbReference type="EMBL" id="CAH4029097.1"/>
    </source>
</evidence>
<dbReference type="InterPro" id="IPR016102">
    <property type="entry name" value="Succinyl-CoA_synth-like"/>
</dbReference>
<dbReference type="Gene3D" id="3.40.50.261">
    <property type="entry name" value="Succinyl-CoA synthetase domains"/>
    <property type="match status" value="1"/>
</dbReference>
<dbReference type="Proteomes" id="UP001152562">
    <property type="component" value="Unassembled WGS sequence"/>
</dbReference>
<comment type="caution">
    <text evidence="1">The sequence shown here is derived from an EMBL/GenBank/DDBJ whole genome shotgun (WGS) entry which is preliminary data.</text>
</comment>
<proteinExistence type="predicted"/>